<dbReference type="AlphaFoldDB" id="A0A1Q3E979"/>
<dbReference type="PANTHER" id="PTHR12482">
    <property type="entry name" value="LIPASE ROG1-RELATED-RELATED"/>
    <property type="match status" value="1"/>
</dbReference>
<dbReference type="EMBL" id="BDGU01000155">
    <property type="protein sequence ID" value="GAW03793.1"/>
    <property type="molecule type" value="Genomic_DNA"/>
</dbReference>
<organism evidence="2 3">
    <name type="scientific">Lentinula edodes</name>
    <name type="common">Shiitake mushroom</name>
    <name type="synonym">Lentinus edodes</name>
    <dbReference type="NCBI Taxonomy" id="5353"/>
    <lineage>
        <taxon>Eukaryota</taxon>
        <taxon>Fungi</taxon>
        <taxon>Dikarya</taxon>
        <taxon>Basidiomycota</taxon>
        <taxon>Agaricomycotina</taxon>
        <taxon>Agaricomycetes</taxon>
        <taxon>Agaricomycetidae</taxon>
        <taxon>Agaricales</taxon>
        <taxon>Marasmiineae</taxon>
        <taxon>Omphalotaceae</taxon>
        <taxon>Lentinula</taxon>
    </lineage>
</organism>
<dbReference type="InterPro" id="IPR007751">
    <property type="entry name" value="DUF676_lipase-like"/>
</dbReference>
<accession>A0A1Q3E979</accession>
<reference evidence="2 3" key="2">
    <citation type="submission" date="2017-02" db="EMBL/GenBank/DDBJ databases">
        <title>A genome survey and senescence transcriptome analysis in Lentinula edodes.</title>
        <authorList>
            <person name="Sakamoto Y."/>
            <person name="Nakade K."/>
            <person name="Sato S."/>
            <person name="Yoshida Y."/>
            <person name="Miyazaki K."/>
            <person name="Natsume S."/>
            <person name="Konno N."/>
        </authorList>
    </citation>
    <scope>NUCLEOTIDE SEQUENCE [LARGE SCALE GENOMIC DNA]</scope>
    <source>
        <strain evidence="2 3">NBRC 111202</strain>
    </source>
</reference>
<dbReference type="Pfam" id="PF05057">
    <property type="entry name" value="DUF676"/>
    <property type="match status" value="1"/>
</dbReference>
<name>A0A1Q3E979_LENED</name>
<evidence type="ECO:0000313" key="2">
    <source>
        <dbReference type="EMBL" id="GAW03793.1"/>
    </source>
</evidence>
<keyword evidence="3" id="KW-1185">Reference proteome</keyword>
<protein>
    <submittedName>
        <fullName evidence="2">DUF676-domain-containing protein</fullName>
    </submittedName>
</protein>
<comment type="caution">
    <text evidence="2">The sequence shown here is derived from an EMBL/GenBank/DDBJ whole genome shotgun (WGS) entry which is preliminary data.</text>
</comment>
<feature type="domain" description="DUF676" evidence="1">
    <location>
        <begin position="14"/>
        <end position="81"/>
    </location>
</feature>
<gene>
    <name evidence="2" type="ORF">LENED_005542</name>
</gene>
<dbReference type="PANTHER" id="PTHR12482:SF62">
    <property type="entry name" value="LIPASE ROG1-RELATED"/>
    <property type="match status" value="1"/>
</dbReference>
<reference evidence="2 3" key="1">
    <citation type="submission" date="2016-08" db="EMBL/GenBank/DDBJ databases">
        <authorList>
            <consortium name="Lentinula edodes genome sequencing consortium"/>
            <person name="Sakamoto Y."/>
            <person name="Nakade K."/>
            <person name="Sato S."/>
            <person name="Yoshida Y."/>
            <person name="Miyazaki K."/>
            <person name="Natsume S."/>
            <person name="Konno N."/>
        </authorList>
    </citation>
    <scope>NUCLEOTIDE SEQUENCE [LARGE SCALE GENOMIC DNA]</scope>
    <source>
        <strain evidence="2 3">NBRC 111202</strain>
    </source>
</reference>
<dbReference type="InterPro" id="IPR044294">
    <property type="entry name" value="Lipase-like"/>
</dbReference>
<dbReference type="Proteomes" id="UP000188533">
    <property type="component" value="Unassembled WGS sequence"/>
</dbReference>
<proteinExistence type="predicted"/>
<sequence length="84" mass="9522">MSTEPPHESNVDVQPVHLLVLVHGMWGHPGHLAEMARIVEETYAREELHLLLAEANREEGTYDGIDWCAERVVDELTKSIKFSS</sequence>
<evidence type="ECO:0000313" key="3">
    <source>
        <dbReference type="Proteomes" id="UP000188533"/>
    </source>
</evidence>
<evidence type="ECO:0000259" key="1">
    <source>
        <dbReference type="Pfam" id="PF05057"/>
    </source>
</evidence>